<sequence length="118" mass="13936">MKKSIVTMLFLMLGMVVFTACGSKMDKTAEEFKNKIIEEESYKDKNKEENFSFLIYKDKSTNRYLADVWLPVEKDSQLEYYFFFDESKKMDKSKSETAFNDKKASGNYEVIYKSGKFK</sequence>
<evidence type="ECO:0000256" key="1">
    <source>
        <dbReference type="SAM" id="SignalP"/>
    </source>
</evidence>
<dbReference type="RefSeq" id="WP_002370310.1">
    <property type="nucleotide sequence ID" value="NZ_GL454784.1"/>
</dbReference>
<evidence type="ECO:0000313" key="2">
    <source>
        <dbReference type="EMBL" id="EFU91075.1"/>
    </source>
</evidence>
<dbReference type="AlphaFoldDB" id="A0ABC9P7Y6"/>
<dbReference type="EMBL" id="AEBE01000029">
    <property type="protein sequence ID" value="EFU91075.1"/>
    <property type="molecule type" value="Genomic_DNA"/>
</dbReference>
<gene>
    <name evidence="2" type="ORF">HMPREF9511_00931</name>
</gene>
<dbReference type="Proteomes" id="UP000004933">
    <property type="component" value="Unassembled WGS sequence"/>
</dbReference>
<evidence type="ECO:0008006" key="4">
    <source>
        <dbReference type="Google" id="ProtNLM"/>
    </source>
</evidence>
<evidence type="ECO:0000313" key="3">
    <source>
        <dbReference type="Proteomes" id="UP000004933"/>
    </source>
</evidence>
<reference evidence="2 3" key="1">
    <citation type="submission" date="2010-09" db="EMBL/GenBank/DDBJ databases">
        <authorList>
            <person name="Weinstock G."/>
            <person name="Sodergren E."/>
            <person name="Clifton S."/>
            <person name="Fulton L."/>
            <person name="Fulton B."/>
            <person name="Courtney L."/>
            <person name="Fronick C."/>
            <person name="Harrison M."/>
            <person name="Strong C."/>
            <person name="Farmer C."/>
            <person name="Delahaunty K."/>
            <person name="Markovic C."/>
            <person name="Hall O."/>
            <person name="Minx P."/>
            <person name="Tomlinson C."/>
            <person name="Mitreva M."/>
            <person name="Hou S."/>
            <person name="Chen J."/>
            <person name="Wollam A."/>
            <person name="Pepin K.H."/>
            <person name="Johnson M."/>
            <person name="Bhonagiri V."/>
            <person name="Zhang X."/>
            <person name="Suruliraj S."/>
            <person name="Warren W."/>
            <person name="Chinwalla A."/>
            <person name="Mardis E.R."/>
            <person name="Wilson R.K."/>
        </authorList>
    </citation>
    <scope>NUCLEOTIDE SEQUENCE [LARGE SCALE GENOMIC DNA]</scope>
    <source>
        <strain evidence="2 3">TX0630</strain>
    </source>
</reference>
<dbReference type="PROSITE" id="PS51257">
    <property type="entry name" value="PROKAR_LIPOPROTEIN"/>
    <property type="match status" value="1"/>
</dbReference>
<accession>A0ABC9P7Y6</accession>
<keyword evidence="1" id="KW-0732">Signal</keyword>
<protein>
    <recommendedName>
        <fullName evidence="4">Lipoprotein</fullName>
    </recommendedName>
</protein>
<organism evidence="2 3">
    <name type="scientific">Enterococcus faecalis TX0630</name>
    <dbReference type="NCBI Taxonomy" id="749508"/>
    <lineage>
        <taxon>Bacteria</taxon>
        <taxon>Bacillati</taxon>
        <taxon>Bacillota</taxon>
        <taxon>Bacilli</taxon>
        <taxon>Lactobacillales</taxon>
        <taxon>Enterococcaceae</taxon>
        <taxon>Enterococcus</taxon>
    </lineage>
</organism>
<name>A0ABC9P7Y6_ENTFL</name>
<comment type="caution">
    <text evidence="2">The sequence shown here is derived from an EMBL/GenBank/DDBJ whole genome shotgun (WGS) entry which is preliminary data.</text>
</comment>
<feature type="chain" id="PRO_5044866877" description="Lipoprotein" evidence="1">
    <location>
        <begin position="20"/>
        <end position="118"/>
    </location>
</feature>
<feature type="signal peptide" evidence="1">
    <location>
        <begin position="1"/>
        <end position="19"/>
    </location>
</feature>
<proteinExistence type="predicted"/>